<dbReference type="InterPro" id="IPR002347">
    <property type="entry name" value="SDR_fam"/>
</dbReference>
<name>A0A7D6VAW2_9NOCA</name>
<evidence type="ECO:0000313" key="3">
    <source>
        <dbReference type="EMBL" id="QLY31981.1"/>
    </source>
</evidence>
<proteinExistence type="inferred from homology"/>
<sequence>MSVIVMTGGTSGFGATAAERMRSSDGVRLMLGARGAASGPQDTPDGESVPLDLASLDSVRGFAATVTTLLGETPIDALVLNAGLIRPTATDRTVDGFETTFAVNHLAHYLLARLLLPSLADQAIVVLTTSGTHDPATGSSLATPRHADAQLLAYPDQDPEVDSRARKAGEHAYTASKLCAVLTARSLSEPYNTHPRLLTAIAFCPGQVFGTGLARNLSRPLRTVWSLLGTPLGRPVRAVNRNFNTRAEAGNTLADLALGRISPPDRHLYATLRRGKLSWPDLAEMAQKEELAQALWTDSAKLVGLPD</sequence>
<evidence type="ECO:0000256" key="2">
    <source>
        <dbReference type="ARBA" id="ARBA00023002"/>
    </source>
</evidence>
<dbReference type="EMBL" id="CP059399">
    <property type="protein sequence ID" value="QLY31981.1"/>
    <property type="molecule type" value="Genomic_DNA"/>
</dbReference>
<dbReference type="GO" id="GO:0016491">
    <property type="term" value="F:oxidoreductase activity"/>
    <property type="evidence" value="ECO:0007669"/>
    <property type="project" value="UniProtKB-KW"/>
</dbReference>
<evidence type="ECO:0000313" key="4">
    <source>
        <dbReference type="Proteomes" id="UP000515512"/>
    </source>
</evidence>
<dbReference type="SUPFAM" id="SSF51735">
    <property type="entry name" value="NAD(P)-binding Rossmann-fold domains"/>
    <property type="match status" value="1"/>
</dbReference>
<dbReference type="RefSeq" id="WP_181583155.1">
    <property type="nucleotide sequence ID" value="NZ_CP059399.1"/>
</dbReference>
<dbReference type="AlphaFoldDB" id="A0A7D6VAW2"/>
<dbReference type="PANTHER" id="PTHR24320">
    <property type="entry name" value="RETINOL DEHYDROGENASE"/>
    <property type="match status" value="1"/>
</dbReference>
<dbReference type="Gene3D" id="3.40.50.720">
    <property type="entry name" value="NAD(P)-binding Rossmann-like Domain"/>
    <property type="match status" value="1"/>
</dbReference>
<accession>A0A7D6VAW2</accession>
<dbReference type="PRINTS" id="PR00081">
    <property type="entry name" value="GDHRDH"/>
</dbReference>
<reference evidence="3 4" key="1">
    <citation type="submission" date="2020-07" db="EMBL/GenBank/DDBJ databases">
        <authorList>
            <person name="Zhuang K."/>
            <person name="Ran Y."/>
        </authorList>
    </citation>
    <scope>NUCLEOTIDE SEQUENCE [LARGE SCALE GENOMIC DNA]</scope>
    <source>
        <strain evidence="3 4">WCH-YHL-001</strain>
    </source>
</reference>
<dbReference type="InterPro" id="IPR036291">
    <property type="entry name" value="NAD(P)-bd_dom_sf"/>
</dbReference>
<comment type="similarity">
    <text evidence="1">Belongs to the short-chain dehydrogenases/reductases (SDR) family.</text>
</comment>
<gene>
    <name evidence="3" type="ORF">H0264_06700</name>
</gene>
<dbReference type="Proteomes" id="UP000515512">
    <property type="component" value="Chromosome"/>
</dbReference>
<organism evidence="3 4">
    <name type="scientific">Nocardia huaxiensis</name>
    <dbReference type="NCBI Taxonomy" id="2755382"/>
    <lineage>
        <taxon>Bacteria</taxon>
        <taxon>Bacillati</taxon>
        <taxon>Actinomycetota</taxon>
        <taxon>Actinomycetes</taxon>
        <taxon>Mycobacteriales</taxon>
        <taxon>Nocardiaceae</taxon>
        <taxon>Nocardia</taxon>
    </lineage>
</organism>
<dbReference type="Pfam" id="PF00106">
    <property type="entry name" value="adh_short"/>
    <property type="match status" value="1"/>
</dbReference>
<keyword evidence="2" id="KW-0560">Oxidoreductase</keyword>
<protein>
    <submittedName>
        <fullName evidence="3">SDR family NAD(P)-dependent oxidoreductase</fullName>
    </submittedName>
</protein>
<evidence type="ECO:0000256" key="1">
    <source>
        <dbReference type="ARBA" id="ARBA00006484"/>
    </source>
</evidence>
<dbReference type="KEGG" id="nhu:H0264_06700"/>
<keyword evidence="4" id="KW-1185">Reference proteome</keyword>
<dbReference type="PANTHER" id="PTHR24320:SF152">
    <property type="entry name" value="SHORT-CHAIN DEHYDROGENASE_REDUCTASE FAMILY PROTEIN"/>
    <property type="match status" value="1"/>
</dbReference>